<feature type="transmembrane region" description="Helical" evidence="1">
    <location>
        <begin position="147"/>
        <end position="168"/>
    </location>
</feature>
<organism evidence="2 3">
    <name type="scientific">marine gamma proteobacterium HTCC2143</name>
    <dbReference type="NCBI Taxonomy" id="247633"/>
    <lineage>
        <taxon>Bacteria</taxon>
        <taxon>Pseudomonadati</taxon>
        <taxon>Pseudomonadota</taxon>
        <taxon>Gammaproteobacteria</taxon>
        <taxon>Cellvibrionales</taxon>
        <taxon>Spongiibacteraceae</taxon>
        <taxon>BD1-7 clade</taxon>
    </lineage>
</organism>
<dbReference type="AlphaFoldDB" id="A0YEZ0"/>
<dbReference type="eggNOG" id="COG3725">
    <property type="taxonomic scope" value="Bacteria"/>
</dbReference>
<dbReference type="Proteomes" id="UP000004931">
    <property type="component" value="Unassembled WGS sequence"/>
</dbReference>
<feature type="transmembrane region" description="Helical" evidence="1">
    <location>
        <begin position="71"/>
        <end position="88"/>
    </location>
</feature>
<gene>
    <name evidence="2" type="ORF">GP2143_00562</name>
</gene>
<evidence type="ECO:0000313" key="2">
    <source>
        <dbReference type="EMBL" id="EAW30585.1"/>
    </source>
</evidence>
<dbReference type="EMBL" id="AAVT01000007">
    <property type="protein sequence ID" value="EAW30585.1"/>
    <property type="molecule type" value="Genomic_DNA"/>
</dbReference>
<accession>A0YEZ0</accession>
<comment type="caution">
    <text evidence="2">The sequence shown here is derived from an EMBL/GenBank/DDBJ whole genome shotgun (WGS) entry which is preliminary data.</text>
</comment>
<keyword evidence="1" id="KW-1133">Transmembrane helix</keyword>
<protein>
    <submittedName>
        <fullName evidence="2">Membrane protein required for beta-lactamase induction</fullName>
    </submittedName>
</protein>
<keyword evidence="1" id="KW-0812">Transmembrane</keyword>
<keyword evidence="1" id="KW-0472">Membrane</keyword>
<name>A0YEZ0_9GAMM</name>
<sequence>MEFLAIVIVYCLSQLWDSAGALQHDNWIERLSRKSTDMFTSSAMRLGFLIAVPSLTILIVLALVDSMLLGLLMLIIYVITLLFSLGRGDYGEDLYRYLNSWNQGNFESAYENALQIQGFQPTDTVTDSLSLHQAVKTAFLYYGFERWFAVIFWFLVLGPVGAVGYRVAFLSARSDVLESDDRALAVRVIHYLDWLPSRLLVLSFTLTGNFVNGFSHSWGEIWSDQSASKLINSCAMAALDGAEKPLNEGDRDHSEKIIHHGREQILALKSLMSRSAMCWLIVIAVLTLVGG</sequence>
<evidence type="ECO:0000256" key="1">
    <source>
        <dbReference type="SAM" id="Phobius"/>
    </source>
</evidence>
<dbReference type="InterPro" id="IPR031347">
    <property type="entry name" value="AmpE"/>
</dbReference>
<dbReference type="OrthoDB" id="9811967at2"/>
<reference evidence="2 3" key="1">
    <citation type="journal article" date="2010" name="J. Bacteriol.">
        <title>Genome sequence of the oligotrophic marine Gammaproteobacterium HTCC2143, isolated from the Oregon Coast.</title>
        <authorList>
            <person name="Oh H.M."/>
            <person name="Kang I."/>
            <person name="Ferriera S."/>
            <person name="Giovannoni S.J."/>
            <person name="Cho J.C."/>
        </authorList>
    </citation>
    <scope>NUCLEOTIDE SEQUENCE [LARGE SCALE GENOMIC DNA]</scope>
    <source>
        <strain evidence="2 3">HTCC2143</strain>
    </source>
</reference>
<proteinExistence type="predicted"/>
<evidence type="ECO:0000313" key="3">
    <source>
        <dbReference type="Proteomes" id="UP000004931"/>
    </source>
</evidence>
<dbReference type="PANTHER" id="PTHR38684">
    <property type="entry name" value="PROTEIN AMPE"/>
    <property type="match status" value="1"/>
</dbReference>
<dbReference type="GO" id="GO:0005886">
    <property type="term" value="C:plasma membrane"/>
    <property type="evidence" value="ECO:0007669"/>
    <property type="project" value="TreeGrafter"/>
</dbReference>
<dbReference type="Pfam" id="PF17113">
    <property type="entry name" value="AmpE"/>
    <property type="match status" value="1"/>
</dbReference>
<dbReference type="STRING" id="247633.GP2143_00562"/>
<keyword evidence="3" id="KW-1185">Reference proteome</keyword>
<dbReference type="InterPro" id="IPR052966">
    <property type="entry name" value="Beta-lactamase_Reg"/>
</dbReference>
<dbReference type="GO" id="GO:0046677">
    <property type="term" value="P:response to antibiotic"/>
    <property type="evidence" value="ECO:0007669"/>
    <property type="project" value="TreeGrafter"/>
</dbReference>
<feature type="transmembrane region" description="Helical" evidence="1">
    <location>
        <begin position="45"/>
        <end position="64"/>
    </location>
</feature>
<dbReference type="PANTHER" id="PTHR38684:SF1">
    <property type="entry name" value="PROTEIN AMPE"/>
    <property type="match status" value="1"/>
</dbReference>